<feature type="region of interest" description="Disordered" evidence="1">
    <location>
        <begin position="29"/>
        <end position="54"/>
    </location>
</feature>
<name>A0A212FN24_DANPL</name>
<reference evidence="2 3" key="1">
    <citation type="journal article" date="2011" name="Cell">
        <title>The monarch butterfly genome yields insights into long-distance migration.</title>
        <authorList>
            <person name="Zhan S."/>
            <person name="Merlin C."/>
            <person name="Boore J.L."/>
            <person name="Reppert S.M."/>
        </authorList>
    </citation>
    <scope>NUCLEOTIDE SEQUENCE [LARGE SCALE GENOMIC DNA]</scope>
    <source>
        <strain evidence="2">F-2</strain>
    </source>
</reference>
<dbReference type="Proteomes" id="UP000007151">
    <property type="component" value="Unassembled WGS sequence"/>
</dbReference>
<evidence type="ECO:0000256" key="1">
    <source>
        <dbReference type="SAM" id="MobiDB-lite"/>
    </source>
</evidence>
<accession>A0A212FN24</accession>
<dbReference type="KEGG" id="dpl:KGM_207105"/>
<gene>
    <name evidence="2" type="ORF">KGM_207105</name>
</gene>
<sequence length="78" mass="8639">MCNRASGTAHPDRKKLLWTMDAGKWAVDTGQRSELSAISHHPPSPHSPHSPQDKVTIAKHQCCVIDRLHGCTAARRTF</sequence>
<keyword evidence="3" id="KW-1185">Reference proteome</keyword>
<organism evidence="2 3">
    <name type="scientific">Danaus plexippus plexippus</name>
    <dbReference type="NCBI Taxonomy" id="278856"/>
    <lineage>
        <taxon>Eukaryota</taxon>
        <taxon>Metazoa</taxon>
        <taxon>Ecdysozoa</taxon>
        <taxon>Arthropoda</taxon>
        <taxon>Hexapoda</taxon>
        <taxon>Insecta</taxon>
        <taxon>Pterygota</taxon>
        <taxon>Neoptera</taxon>
        <taxon>Endopterygota</taxon>
        <taxon>Lepidoptera</taxon>
        <taxon>Glossata</taxon>
        <taxon>Ditrysia</taxon>
        <taxon>Papilionoidea</taxon>
        <taxon>Nymphalidae</taxon>
        <taxon>Danainae</taxon>
        <taxon>Danaini</taxon>
        <taxon>Danaina</taxon>
        <taxon>Danaus</taxon>
        <taxon>Danaus</taxon>
    </lineage>
</organism>
<dbReference type="EMBL" id="AGBW02007651">
    <property type="protein sequence ID" value="OWR55090.1"/>
    <property type="molecule type" value="Genomic_DNA"/>
</dbReference>
<evidence type="ECO:0000313" key="2">
    <source>
        <dbReference type="EMBL" id="OWR55090.1"/>
    </source>
</evidence>
<evidence type="ECO:0000313" key="3">
    <source>
        <dbReference type="Proteomes" id="UP000007151"/>
    </source>
</evidence>
<dbReference type="InParanoid" id="A0A212FN24"/>
<protein>
    <submittedName>
        <fullName evidence="2">Uncharacterized protein</fullName>
    </submittedName>
</protein>
<comment type="caution">
    <text evidence="2">The sequence shown here is derived from an EMBL/GenBank/DDBJ whole genome shotgun (WGS) entry which is preliminary data.</text>
</comment>
<dbReference type="AlphaFoldDB" id="A0A212FN24"/>
<proteinExistence type="predicted"/>